<keyword evidence="7" id="KW-0472">Membrane</keyword>
<dbReference type="SMART" id="SM00387">
    <property type="entry name" value="HATPase_c"/>
    <property type="match status" value="1"/>
</dbReference>
<gene>
    <name evidence="11" type="ORF">BTA35_0210790</name>
</gene>
<dbReference type="Pfam" id="PF00072">
    <property type="entry name" value="Response_reg"/>
    <property type="match status" value="1"/>
</dbReference>
<dbReference type="SUPFAM" id="SSF55874">
    <property type="entry name" value="ATPase domain of HSP90 chaperone/DNA topoisomerase II/histidine kinase"/>
    <property type="match status" value="1"/>
</dbReference>
<evidence type="ECO:0000256" key="6">
    <source>
        <dbReference type="PROSITE-ProRule" id="PRU00169"/>
    </source>
</evidence>
<keyword evidence="3 6" id="KW-0597">Phosphoprotein</keyword>
<dbReference type="STRING" id="966.BTA35_0210790"/>
<dbReference type="Gene3D" id="3.30.565.10">
    <property type="entry name" value="Histidine kinase-like ATPase, C-terminal domain"/>
    <property type="match status" value="1"/>
</dbReference>
<protein>
    <recommendedName>
        <fullName evidence="2">histidine kinase</fullName>
        <ecNumber evidence="2">2.7.13.3</ecNumber>
    </recommendedName>
</protein>
<keyword evidence="12" id="KW-1185">Reference proteome</keyword>
<dbReference type="InterPro" id="IPR035965">
    <property type="entry name" value="PAS-like_dom_sf"/>
</dbReference>
<dbReference type="Gene3D" id="1.10.287.130">
    <property type="match status" value="1"/>
</dbReference>
<reference evidence="11" key="1">
    <citation type="submission" date="2017-02" db="EMBL/GenBank/DDBJ databases">
        <title>Draft Genome Sequence of the Salt Water Bacterium Oceanospirillum linum ATCC 11336.</title>
        <authorList>
            <person name="Trachtenberg A.M."/>
            <person name="Carney J.G."/>
            <person name="Linnane J.D."/>
            <person name="Rheaume B.A."/>
            <person name="Pitts N.L."/>
            <person name="Mykles D.L."/>
            <person name="Maclea K.S."/>
        </authorList>
    </citation>
    <scope>NUCLEOTIDE SEQUENCE [LARGE SCALE GENOMIC DNA]</scope>
    <source>
        <strain evidence="11">ATCC 11336</strain>
    </source>
</reference>
<dbReference type="EMBL" id="MTSD02000004">
    <property type="protein sequence ID" value="OOV86786.1"/>
    <property type="molecule type" value="Genomic_DNA"/>
</dbReference>
<dbReference type="EC" id="2.7.13.3" evidence="2"/>
<name>A0A1T1HAI7_OCELI</name>
<dbReference type="CDD" id="cd17546">
    <property type="entry name" value="REC_hyHK_CKI1_RcsC-like"/>
    <property type="match status" value="1"/>
</dbReference>
<dbReference type="InterPro" id="IPR001789">
    <property type="entry name" value="Sig_transdc_resp-reg_receiver"/>
</dbReference>
<dbReference type="SMART" id="SM00448">
    <property type="entry name" value="REC"/>
    <property type="match status" value="1"/>
</dbReference>
<evidence type="ECO:0000259" key="8">
    <source>
        <dbReference type="PROSITE" id="PS50109"/>
    </source>
</evidence>
<accession>A0A1T1HAI7</accession>
<organism evidence="11 12">
    <name type="scientific">Oceanospirillum linum</name>
    <dbReference type="NCBI Taxonomy" id="966"/>
    <lineage>
        <taxon>Bacteria</taxon>
        <taxon>Pseudomonadati</taxon>
        <taxon>Pseudomonadota</taxon>
        <taxon>Gammaproteobacteria</taxon>
        <taxon>Oceanospirillales</taxon>
        <taxon>Oceanospirillaceae</taxon>
        <taxon>Oceanospirillum</taxon>
    </lineage>
</organism>
<evidence type="ECO:0000256" key="7">
    <source>
        <dbReference type="SAM" id="Phobius"/>
    </source>
</evidence>
<comment type="catalytic activity">
    <reaction evidence="1">
        <text>ATP + protein L-histidine = ADP + protein N-phospho-L-histidine.</text>
        <dbReference type="EC" id="2.7.13.3"/>
    </reaction>
</comment>
<dbReference type="SMART" id="SM00388">
    <property type="entry name" value="HisKA"/>
    <property type="match status" value="1"/>
</dbReference>
<evidence type="ECO:0000256" key="2">
    <source>
        <dbReference type="ARBA" id="ARBA00012438"/>
    </source>
</evidence>
<dbReference type="CDD" id="cd00082">
    <property type="entry name" value="HisKA"/>
    <property type="match status" value="1"/>
</dbReference>
<dbReference type="PRINTS" id="PR00344">
    <property type="entry name" value="BCTRLSENSOR"/>
</dbReference>
<evidence type="ECO:0000259" key="9">
    <source>
        <dbReference type="PROSITE" id="PS50110"/>
    </source>
</evidence>
<dbReference type="PROSITE" id="PS50110">
    <property type="entry name" value="RESPONSE_REGULATORY"/>
    <property type="match status" value="1"/>
</dbReference>
<keyword evidence="7" id="KW-0812">Transmembrane</keyword>
<dbReference type="Gene3D" id="3.30.450.20">
    <property type="entry name" value="PAS domain"/>
    <property type="match status" value="1"/>
</dbReference>
<dbReference type="PROSITE" id="PS50109">
    <property type="entry name" value="HIS_KIN"/>
    <property type="match status" value="1"/>
</dbReference>
<keyword evidence="4" id="KW-0808">Transferase</keyword>
<sequence>MDNRTQWISVIMAGLILLTCFLGFYQLQKDQYASRKDQLEEKLYSSERIFSHWFQQQKNRVNAWSRHQVVLESADLLSEIGTSRSELLAGPVSAKLRQIFSPLITSSKIDSYLLIDSRGLVLAASDDRLTGLPSPIGEHLSFLTPLWQGNNQWLLPYVNPSMSLDQSGVFRQEQPMLLIAAPVKHELKVKMALIFTVNMRRELHHLMQDTLVTPDFFLQVTARNRSLVDIGQKQFDDNASESEPLLVRKDHDLLPVSFTVGKVFPVYPVFSTQQNLLLGIGSLALLVVVFLLVRLLREAPVADKPDSLSQIFYERGREGLLQLSDTGVVTSFNRQSALLLAGAQEVTPESMSILLAECALGLNDESGHPMGDLKMLLTREAGARYYTWWSANGARRLLEVSRECLSSGAEPVISIRDVTQSRQEYLRLKRQSEALDDAAELVLWVGREGGIVSANQTAVALLGYSQKEFQGLSVGDIDSSLNEESWRLIWARIRRGESIEQESNVLRRNGIPFPVELLVRYYSDGFEEYACLSFRDISKRKRLEVDLYRKRMRLTEKLSVTSQELEVREAENEALIEALPDLLVVFNSRFEVLSYQQPQGEILPLKLNAGVLLCQLFPPLDAKVLQHHLTDQAYSGLARYFTEITLENQWQVQTLELRFARTGTNKILLLVRDITERKRAEYFRQFNNRLLMSISQMQTHFICNSNKLPDIPGQLYSLVNLVQSEAGFYWLAESLQQKLGCPASGHRFRRPEAFLNHEDDISLIYERIAQVVAHWRASIETPEPVLTPLQDIFANSARDIRNEGLLLLPVLSGDYPVICFSLVLDDYRHWMSELRLFDPWLATVAALLSAYESETERQWAERNVQLEKERAEHASQAKTQFLSRMSHEFRTPLNAILGFGHLLQLEEGLDDEHLEHLAQIVNSGQAMLDLVDDVLDLAQLERQEFSVDITRVCLNQVATDCVSDVIDEIERADLRFEADLPGQDYFVRADERRLRQVITSLLKNAICYTDSGGLIRLSHQCCGQYCELSIQDTGKGISQDFIDKIFMPFEAAEGYINAQGMGNGLALARYALEAMGGTIRVDSEVGVGSIFTLRVPCDASEDHCAQVDQQDNPPRLLTDASVTGRFLPASEPETCTPGKAFRVLYVEDDEANRKVLERLILHFDPDIEFVGQETAEEGVAAFLQERPDLVFVDMNLGPVSGVKVLNMIRSHSEGSELPVIAVSGDVASETIENALDQGFDDYLCKPISIETLSSVIIRYRSG</sequence>
<dbReference type="Proteomes" id="UP000190064">
    <property type="component" value="Unassembled WGS sequence"/>
</dbReference>
<dbReference type="AlphaFoldDB" id="A0A1T1HAI7"/>
<dbReference type="InterPro" id="IPR000014">
    <property type="entry name" value="PAS"/>
</dbReference>
<dbReference type="PANTHER" id="PTHR43047">
    <property type="entry name" value="TWO-COMPONENT HISTIDINE PROTEIN KINASE"/>
    <property type="match status" value="1"/>
</dbReference>
<dbReference type="InterPro" id="IPR004358">
    <property type="entry name" value="Sig_transdc_His_kin-like_C"/>
</dbReference>
<dbReference type="RefSeq" id="WP_160055174.1">
    <property type="nucleotide sequence ID" value="NZ_FXTS01000005.1"/>
</dbReference>
<feature type="domain" description="Response regulatory" evidence="9">
    <location>
        <begin position="1142"/>
        <end position="1260"/>
    </location>
</feature>
<keyword evidence="7" id="KW-1133">Transmembrane helix</keyword>
<dbReference type="PROSITE" id="PS50112">
    <property type="entry name" value="PAS"/>
    <property type="match status" value="1"/>
</dbReference>
<evidence type="ECO:0000256" key="1">
    <source>
        <dbReference type="ARBA" id="ARBA00000085"/>
    </source>
</evidence>
<dbReference type="Pfam" id="PF00512">
    <property type="entry name" value="HisKA"/>
    <property type="match status" value="1"/>
</dbReference>
<dbReference type="InterPro" id="IPR003594">
    <property type="entry name" value="HATPase_dom"/>
</dbReference>
<feature type="domain" description="Histidine kinase" evidence="8">
    <location>
        <begin position="884"/>
        <end position="1099"/>
    </location>
</feature>
<dbReference type="SUPFAM" id="SSF52172">
    <property type="entry name" value="CheY-like"/>
    <property type="match status" value="1"/>
</dbReference>
<evidence type="ECO:0000256" key="3">
    <source>
        <dbReference type="ARBA" id="ARBA00022553"/>
    </source>
</evidence>
<evidence type="ECO:0000256" key="4">
    <source>
        <dbReference type="ARBA" id="ARBA00022679"/>
    </source>
</evidence>
<evidence type="ECO:0000259" key="10">
    <source>
        <dbReference type="PROSITE" id="PS50112"/>
    </source>
</evidence>
<dbReference type="InterPro" id="IPR036097">
    <property type="entry name" value="HisK_dim/P_sf"/>
</dbReference>
<feature type="modified residue" description="4-aspartylphosphate" evidence="6">
    <location>
        <position position="1193"/>
    </location>
</feature>
<dbReference type="InterPro" id="IPR003661">
    <property type="entry name" value="HisK_dim/P_dom"/>
</dbReference>
<dbReference type="SUPFAM" id="SSF55785">
    <property type="entry name" value="PYP-like sensor domain (PAS domain)"/>
    <property type="match status" value="1"/>
</dbReference>
<dbReference type="PANTHER" id="PTHR43047:SF64">
    <property type="entry name" value="HISTIDINE KINASE CONTAINING CHEY-HOMOLOGOUS RECEIVER DOMAIN AND PAS DOMAIN-RELATED"/>
    <property type="match status" value="1"/>
</dbReference>
<dbReference type="NCBIfam" id="TIGR00229">
    <property type="entry name" value="sensory_box"/>
    <property type="match status" value="1"/>
</dbReference>
<keyword evidence="5" id="KW-0418">Kinase</keyword>
<evidence type="ECO:0000256" key="5">
    <source>
        <dbReference type="ARBA" id="ARBA00022777"/>
    </source>
</evidence>
<dbReference type="GO" id="GO:0000155">
    <property type="term" value="F:phosphorelay sensor kinase activity"/>
    <property type="evidence" value="ECO:0007669"/>
    <property type="project" value="InterPro"/>
</dbReference>
<dbReference type="Gene3D" id="3.40.50.2300">
    <property type="match status" value="1"/>
</dbReference>
<dbReference type="SUPFAM" id="SSF47384">
    <property type="entry name" value="Homodimeric domain of signal transducing histidine kinase"/>
    <property type="match status" value="1"/>
</dbReference>
<proteinExistence type="predicted"/>
<comment type="caution">
    <text evidence="11">The sequence shown here is derived from an EMBL/GenBank/DDBJ whole genome shotgun (WGS) entry which is preliminary data.</text>
</comment>
<dbReference type="InterPro" id="IPR005467">
    <property type="entry name" value="His_kinase_dom"/>
</dbReference>
<evidence type="ECO:0000313" key="12">
    <source>
        <dbReference type="Proteomes" id="UP000190064"/>
    </source>
</evidence>
<feature type="domain" description="PAS" evidence="10">
    <location>
        <begin position="427"/>
        <end position="471"/>
    </location>
</feature>
<evidence type="ECO:0000313" key="11">
    <source>
        <dbReference type="EMBL" id="OOV86786.1"/>
    </source>
</evidence>
<dbReference type="CDD" id="cd00130">
    <property type="entry name" value="PAS"/>
    <property type="match status" value="1"/>
</dbReference>
<feature type="transmembrane region" description="Helical" evidence="7">
    <location>
        <begin position="276"/>
        <end position="296"/>
    </location>
</feature>
<feature type="transmembrane region" description="Helical" evidence="7">
    <location>
        <begin position="6"/>
        <end position="27"/>
    </location>
</feature>
<dbReference type="InterPro" id="IPR011006">
    <property type="entry name" value="CheY-like_superfamily"/>
</dbReference>
<dbReference type="InterPro" id="IPR036890">
    <property type="entry name" value="HATPase_C_sf"/>
</dbReference>
<dbReference type="Pfam" id="PF02518">
    <property type="entry name" value="HATPase_c"/>
    <property type="match status" value="1"/>
</dbReference>
<dbReference type="Pfam" id="PF13426">
    <property type="entry name" value="PAS_9"/>
    <property type="match status" value="1"/>
</dbReference>